<dbReference type="RefSeq" id="WP_200506853.1">
    <property type="nucleotide sequence ID" value="NZ_JAEHFX010000007.1"/>
</dbReference>
<dbReference type="Proteomes" id="UP000644147">
    <property type="component" value="Unassembled WGS sequence"/>
</dbReference>
<keyword evidence="1" id="KW-1133">Transmembrane helix</keyword>
<accession>A0ABS1C3P4</accession>
<keyword evidence="3" id="KW-1185">Reference proteome</keyword>
<evidence type="ECO:0000313" key="2">
    <source>
        <dbReference type="EMBL" id="MBK0404014.1"/>
    </source>
</evidence>
<comment type="caution">
    <text evidence="2">The sequence shown here is derived from an EMBL/GenBank/DDBJ whole genome shotgun (WGS) entry which is preliminary data.</text>
</comment>
<organism evidence="2 3">
    <name type="scientific">Adhaeribacter terrigena</name>
    <dbReference type="NCBI Taxonomy" id="2793070"/>
    <lineage>
        <taxon>Bacteria</taxon>
        <taxon>Pseudomonadati</taxon>
        <taxon>Bacteroidota</taxon>
        <taxon>Cytophagia</taxon>
        <taxon>Cytophagales</taxon>
        <taxon>Hymenobacteraceae</taxon>
        <taxon>Adhaeribacter</taxon>
    </lineage>
</organism>
<evidence type="ECO:0000256" key="1">
    <source>
        <dbReference type="SAM" id="Phobius"/>
    </source>
</evidence>
<name>A0ABS1C3P4_9BACT</name>
<dbReference type="Pfam" id="PF13630">
    <property type="entry name" value="SdpI"/>
    <property type="match status" value="1"/>
</dbReference>
<reference evidence="2 3" key="1">
    <citation type="submission" date="2020-12" db="EMBL/GenBank/DDBJ databases">
        <title>Bacterial novel species Adhaeribacter sp. BT258 isolated from soil.</title>
        <authorList>
            <person name="Jung H.-Y."/>
        </authorList>
    </citation>
    <scope>NUCLEOTIDE SEQUENCE [LARGE SCALE GENOMIC DNA]</scope>
    <source>
        <strain evidence="2 3">BT258</strain>
    </source>
</reference>
<keyword evidence="1" id="KW-0472">Membrane</keyword>
<gene>
    <name evidence="2" type="ORF">I5M27_13550</name>
</gene>
<feature type="transmembrane region" description="Helical" evidence="1">
    <location>
        <begin position="88"/>
        <end position="110"/>
    </location>
</feature>
<sequence>MPEIEKKIVLFLIIVYYLLWLLMGIIYYLKQPKDINGFYGYRTPRSMENLEIWHYANKLAAKYMLIITHVTVAISLLYFFLFKDILSFTATFLPINFFYCFSLVLLIPIVERKLKRFEAKQKSAQI</sequence>
<feature type="transmembrane region" description="Helical" evidence="1">
    <location>
        <begin position="6"/>
        <end position="29"/>
    </location>
</feature>
<feature type="transmembrane region" description="Helical" evidence="1">
    <location>
        <begin position="63"/>
        <end position="82"/>
    </location>
</feature>
<dbReference type="EMBL" id="JAEHFX010000007">
    <property type="protein sequence ID" value="MBK0404014.1"/>
    <property type="molecule type" value="Genomic_DNA"/>
</dbReference>
<dbReference type="InterPro" id="IPR025962">
    <property type="entry name" value="SdpI/YhfL"/>
</dbReference>
<keyword evidence="1" id="KW-0812">Transmembrane</keyword>
<evidence type="ECO:0000313" key="3">
    <source>
        <dbReference type="Proteomes" id="UP000644147"/>
    </source>
</evidence>
<protein>
    <submittedName>
        <fullName evidence="2">SdpI family protein</fullName>
    </submittedName>
</protein>
<proteinExistence type="predicted"/>